<comment type="similarity">
    <text evidence="1">Belongs to the pseudouridine synthase RsuA family.</text>
</comment>
<name>A0A9D1S803_9FIRM</name>
<dbReference type="GO" id="GO:0000455">
    <property type="term" value="P:enzyme-directed rRNA pseudouridine synthesis"/>
    <property type="evidence" value="ECO:0007669"/>
    <property type="project" value="UniProtKB-ARBA"/>
</dbReference>
<dbReference type="Pfam" id="PF00849">
    <property type="entry name" value="PseudoU_synth_2"/>
    <property type="match status" value="1"/>
</dbReference>
<evidence type="ECO:0000313" key="6">
    <source>
        <dbReference type="Proteomes" id="UP000824118"/>
    </source>
</evidence>
<evidence type="ECO:0000259" key="4">
    <source>
        <dbReference type="SMART" id="SM00363"/>
    </source>
</evidence>
<keyword evidence="2" id="KW-0413">Isomerase</keyword>
<dbReference type="InterPro" id="IPR036986">
    <property type="entry name" value="S4_RNA-bd_sf"/>
</dbReference>
<dbReference type="CDD" id="cd02870">
    <property type="entry name" value="PseudoU_synth_RsuA_like"/>
    <property type="match status" value="1"/>
</dbReference>
<dbReference type="GO" id="GO:0003723">
    <property type="term" value="F:RNA binding"/>
    <property type="evidence" value="ECO:0007669"/>
    <property type="project" value="UniProtKB-KW"/>
</dbReference>
<dbReference type="SUPFAM" id="SSF55120">
    <property type="entry name" value="Pseudouridine synthase"/>
    <property type="match status" value="1"/>
</dbReference>
<dbReference type="CDD" id="cd00165">
    <property type="entry name" value="S4"/>
    <property type="match status" value="1"/>
</dbReference>
<dbReference type="Gene3D" id="3.30.70.1560">
    <property type="entry name" value="Alpha-L RNA-binding motif"/>
    <property type="match status" value="1"/>
</dbReference>
<reference evidence="5" key="2">
    <citation type="journal article" date="2021" name="PeerJ">
        <title>Extensive microbial diversity within the chicken gut microbiome revealed by metagenomics and culture.</title>
        <authorList>
            <person name="Gilroy R."/>
            <person name="Ravi A."/>
            <person name="Getino M."/>
            <person name="Pursley I."/>
            <person name="Horton D.L."/>
            <person name="Alikhan N.F."/>
            <person name="Baker D."/>
            <person name="Gharbi K."/>
            <person name="Hall N."/>
            <person name="Watson M."/>
            <person name="Adriaenssens E.M."/>
            <person name="Foster-Nyarko E."/>
            <person name="Jarju S."/>
            <person name="Secka A."/>
            <person name="Antonio M."/>
            <person name="Oren A."/>
            <person name="Chaudhuri R.R."/>
            <person name="La Ragione R."/>
            <person name="Hildebrand F."/>
            <person name="Pallen M.J."/>
        </authorList>
    </citation>
    <scope>NUCLEOTIDE SEQUENCE</scope>
    <source>
        <strain evidence="5">ChiGjej1B1-1684</strain>
    </source>
</reference>
<dbReference type="Pfam" id="PF01479">
    <property type="entry name" value="S4"/>
    <property type="match status" value="1"/>
</dbReference>
<dbReference type="InterPro" id="IPR002942">
    <property type="entry name" value="S4_RNA-bd"/>
</dbReference>
<feature type="domain" description="RNA-binding S4" evidence="4">
    <location>
        <begin position="3"/>
        <end position="62"/>
    </location>
</feature>
<dbReference type="Gene3D" id="3.10.290.10">
    <property type="entry name" value="RNA-binding S4 domain"/>
    <property type="match status" value="1"/>
</dbReference>
<sequence length="248" mass="28237">MIIRLQKMMADCGVASRRKCEELIAQGKVKVNGVVAEIGDKVDPYNDKVFVNGKKLTAAAKPKYRYIMLHKPRGYITTMNDERGRKCVAELVKDIPERIYPVGRLDRDSEGMLLMTNDGEFANIITHPKKHIYKVYRVTVRPGITEDQIVEMSVGMEIDGYKTAPAEVRVIQKQEGRAVLEIVLREGRNRQIRKMCEKLGIEVARLKRTAVGQVKLGMLQPGKWRELTKEEVKKLTANPNPSRHVVKK</sequence>
<dbReference type="AlphaFoldDB" id="A0A9D1S803"/>
<accession>A0A9D1S803</accession>
<reference evidence="5" key="1">
    <citation type="submission" date="2020-10" db="EMBL/GenBank/DDBJ databases">
        <authorList>
            <person name="Gilroy R."/>
        </authorList>
    </citation>
    <scope>NUCLEOTIDE SEQUENCE</scope>
    <source>
        <strain evidence="5">ChiGjej1B1-1684</strain>
    </source>
</reference>
<organism evidence="5 6">
    <name type="scientific">Candidatus Limousia pullorum</name>
    <dbReference type="NCBI Taxonomy" id="2840860"/>
    <lineage>
        <taxon>Bacteria</taxon>
        <taxon>Bacillati</taxon>
        <taxon>Bacillota</taxon>
        <taxon>Clostridia</taxon>
        <taxon>Eubacteriales</taxon>
        <taxon>Oscillospiraceae</taxon>
        <taxon>Oscillospiraceae incertae sedis</taxon>
        <taxon>Candidatus Limousia</taxon>
    </lineage>
</organism>
<evidence type="ECO:0000256" key="1">
    <source>
        <dbReference type="ARBA" id="ARBA00008348"/>
    </source>
</evidence>
<evidence type="ECO:0000256" key="2">
    <source>
        <dbReference type="ARBA" id="ARBA00023235"/>
    </source>
</evidence>
<gene>
    <name evidence="5" type="ORF">IAD22_04895</name>
</gene>
<evidence type="ECO:0000313" key="5">
    <source>
        <dbReference type="EMBL" id="HIU50331.1"/>
    </source>
</evidence>
<dbReference type="FunFam" id="3.10.290.10:FF:000003">
    <property type="entry name" value="Pseudouridine synthase"/>
    <property type="match status" value="1"/>
</dbReference>
<dbReference type="SUPFAM" id="SSF55174">
    <property type="entry name" value="Alpha-L RNA-binding motif"/>
    <property type="match status" value="1"/>
</dbReference>
<proteinExistence type="inferred from homology"/>
<dbReference type="NCBIfam" id="TIGR00093">
    <property type="entry name" value="pseudouridine synthase"/>
    <property type="match status" value="1"/>
</dbReference>
<dbReference type="Gene3D" id="3.30.70.580">
    <property type="entry name" value="Pseudouridine synthase I, catalytic domain, N-terminal subdomain"/>
    <property type="match status" value="1"/>
</dbReference>
<dbReference type="InterPro" id="IPR006145">
    <property type="entry name" value="PsdUridine_synth_RsuA/RluA"/>
</dbReference>
<dbReference type="Proteomes" id="UP000824118">
    <property type="component" value="Unassembled WGS sequence"/>
</dbReference>
<protein>
    <submittedName>
        <fullName evidence="5">rRNA pseudouridine synthase</fullName>
    </submittedName>
</protein>
<dbReference type="GO" id="GO:0120159">
    <property type="term" value="F:rRNA pseudouridine synthase activity"/>
    <property type="evidence" value="ECO:0007669"/>
    <property type="project" value="UniProtKB-ARBA"/>
</dbReference>
<dbReference type="InterPro" id="IPR050343">
    <property type="entry name" value="RsuA_PseudoU_synthase"/>
</dbReference>
<dbReference type="PROSITE" id="PS50889">
    <property type="entry name" value="S4"/>
    <property type="match status" value="1"/>
</dbReference>
<dbReference type="PANTHER" id="PTHR47683:SF2">
    <property type="entry name" value="RNA-BINDING S4 DOMAIN-CONTAINING PROTEIN"/>
    <property type="match status" value="1"/>
</dbReference>
<evidence type="ECO:0000256" key="3">
    <source>
        <dbReference type="PROSITE-ProRule" id="PRU00182"/>
    </source>
</evidence>
<dbReference type="EMBL" id="DVNG01000069">
    <property type="protein sequence ID" value="HIU50331.1"/>
    <property type="molecule type" value="Genomic_DNA"/>
</dbReference>
<comment type="caution">
    <text evidence="5">The sequence shown here is derived from an EMBL/GenBank/DDBJ whole genome shotgun (WGS) entry which is preliminary data.</text>
</comment>
<keyword evidence="3" id="KW-0694">RNA-binding</keyword>
<dbReference type="InterPro" id="IPR000748">
    <property type="entry name" value="PsdUridine_synth_RsuA/RluB/E/F"/>
</dbReference>
<dbReference type="InterPro" id="IPR020103">
    <property type="entry name" value="PsdUridine_synth_cat_dom_sf"/>
</dbReference>
<dbReference type="InterPro" id="IPR020094">
    <property type="entry name" value="TruA/RsuA/RluB/E/F_N"/>
</dbReference>
<dbReference type="InterPro" id="IPR042092">
    <property type="entry name" value="PsdUridine_s_RsuA/RluB/E/F_cat"/>
</dbReference>
<dbReference type="PANTHER" id="PTHR47683">
    <property type="entry name" value="PSEUDOURIDINE SYNTHASE FAMILY PROTEIN-RELATED"/>
    <property type="match status" value="1"/>
</dbReference>
<dbReference type="SMART" id="SM00363">
    <property type="entry name" value="S4"/>
    <property type="match status" value="1"/>
</dbReference>